<evidence type="ECO:0000259" key="7">
    <source>
        <dbReference type="SMART" id="SM00849"/>
    </source>
</evidence>
<accession>A0A255GZF0</accession>
<keyword evidence="4 6" id="KW-1133">Transmembrane helix</keyword>
<dbReference type="NCBIfam" id="TIGR00360">
    <property type="entry name" value="ComEC_N-term"/>
    <property type="match status" value="1"/>
</dbReference>
<feature type="transmembrane region" description="Helical" evidence="6">
    <location>
        <begin position="486"/>
        <end position="504"/>
    </location>
</feature>
<feature type="transmembrane region" description="Helical" evidence="6">
    <location>
        <begin position="330"/>
        <end position="352"/>
    </location>
</feature>
<dbReference type="Pfam" id="PF00753">
    <property type="entry name" value="Lactamase_B"/>
    <property type="match status" value="1"/>
</dbReference>
<dbReference type="InterPro" id="IPR035681">
    <property type="entry name" value="ComA-like_MBL"/>
</dbReference>
<keyword evidence="3 6" id="KW-0812">Transmembrane</keyword>
<evidence type="ECO:0000256" key="1">
    <source>
        <dbReference type="ARBA" id="ARBA00004651"/>
    </source>
</evidence>
<dbReference type="SUPFAM" id="SSF56281">
    <property type="entry name" value="Metallo-hydrolase/oxidoreductase"/>
    <property type="match status" value="1"/>
</dbReference>
<sequence length="778" mass="79461">MATVDARLIPVAVTAWGATLVGTAAGGVPVAVLAAASALAAAVLALIRKPLLAATALALLVLLATSWARQQQLDNSPLRRLAEQRAVAVLDVTVGTDPQSVGSRFGGQTVMLSGDAVRASGRGHEFGMRQPVRVFATGGNAEALRSLPVGATVRVLVQLGSPDPGEPFAAIASLRGTPETVSHPGPGSRAVDAVRAGLRDAVAELPAEQRALVPALVVGDTSLMTDRLREDFRTTGLVHLTAVSGANLTLLLAFLLTAARLLGVRGRWLHLVGLIGVAVFVTLCRTEPSVLRAAAMGLVALAALGSNAESGKGIRHLSLAVIALLLSDPWLGRSLGFALSVLASGGIILLAARWRDRLIWLPRPVAEAVTVPLAAQLATQPLVTAISGQVSMVGLLANALAGPFVGPATVLGFATAGLAVPLPWLAGFTGWLAGWSAQAILWISHAGAGLPGAAWQWPAGPVGVLVVLLACLAAIPLIGWLLERRWLVLLTAALLVVVISRPQATPGWPPRDWLLVACDVGQGDAVVLNAGGGQAVLVDTGPAPAPLAACLDQLGVRALPLLVLTHYHADHAGGLDAVAGPTGVRRPLGQLLVSPLGSPPGAAAAIRQRADALGVPVRVAAPGQQLRIGEISWRTIGPVRTQAAAVAGGNGESSAENDSSVVAVAELGGIRVLLTGDAEPAAQQAILASGADLRADVLKVAHHGSARQDEGFVTASGARVALISVGADNDYGHPAARTLQLLGRHGQQVLRTDRQGAVALTCTAGRLAAHLQRPKEPR</sequence>
<dbReference type="PANTHER" id="PTHR30619">
    <property type="entry name" value="DNA INTERNALIZATION/COMPETENCE PROTEIN COMEC/REC2"/>
    <property type="match status" value="1"/>
</dbReference>
<dbReference type="InterPro" id="IPR004477">
    <property type="entry name" value="ComEC_N"/>
</dbReference>
<comment type="subcellular location">
    <subcellularLocation>
        <location evidence="1">Cell membrane</location>
        <topology evidence="1">Multi-pass membrane protein</topology>
    </subcellularLocation>
</comment>
<reference evidence="8 9" key="1">
    <citation type="submission" date="2017-07" db="EMBL/GenBank/DDBJ databases">
        <title>Draft whole genome sequences of clinical Proprionibacteriaceae strains.</title>
        <authorList>
            <person name="Bernier A.-M."/>
            <person name="Bernard K."/>
            <person name="Domingo M.-C."/>
        </authorList>
    </citation>
    <scope>NUCLEOTIDE SEQUENCE [LARGE SCALE GENOMIC DNA]</scope>
    <source>
        <strain evidence="8 9">NML 130396</strain>
    </source>
</reference>
<dbReference type="InterPro" id="IPR036866">
    <property type="entry name" value="RibonucZ/Hydroxyglut_hydro"/>
</dbReference>
<dbReference type="CDD" id="cd07731">
    <property type="entry name" value="ComA-like_MBL-fold"/>
    <property type="match status" value="1"/>
</dbReference>
<keyword evidence="9" id="KW-1185">Reference proteome</keyword>
<feature type="transmembrane region" description="Helical" evidence="6">
    <location>
        <begin position="50"/>
        <end position="68"/>
    </location>
</feature>
<evidence type="ECO:0000256" key="4">
    <source>
        <dbReference type="ARBA" id="ARBA00022989"/>
    </source>
</evidence>
<keyword evidence="2" id="KW-1003">Cell membrane</keyword>
<evidence type="ECO:0000256" key="6">
    <source>
        <dbReference type="SAM" id="Phobius"/>
    </source>
</evidence>
<feature type="transmembrane region" description="Helical" evidence="6">
    <location>
        <begin position="424"/>
        <end position="443"/>
    </location>
</feature>
<dbReference type="InterPro" id="IPR001279">
    <property type="entry name" value="Metallo-B-lactamas"/>
</dbReference>
<comment type="caution">
    <text evidence="8">The sequence shown here is derived from an EMBL/GenBank/DDBJ whole genome shotgun (WGS) entry which is preliminary data.</text>
</comment>
<feature type="transmembrane region" description="Helical" evidence="6">
    <location>
        <begin position="395"/>
        <end position="418"/>
    </location>
</feature>
<evidence type="ECO:0000256" key="2">
    <source>
        <dbReference type="ARBA" id="ARBA00022475"/>
    </source>
</evidence>
<dbReference type="Gene3D" id="3.60.15.10">
    <property type="entry name" value="Ribonuclease Z/Hydroxyacylglutathione hydrolase-like"/>
    <property type="match status" value="1"/>
</dbReference>
<dbReference type="GO" id="GO:0005886">
    <property type="term" value="C:plasma membrane"/>
    <property type="evidence" value="ECO:0007669"/>
    <property type="project" value="UniProtKB-SubCell"/>
</dbReference>
<evidence type="ECO:0000313" key="8">
    <source>
        <dbReference type="EMBL" id="OYO21008.1"/>
    </source>
</evidence>
<feature type="domain" description="Metallo-beta-lactamase" evidence="7">
    <location>
        <begin position="522"/>
        <end position="705"/>
    </location>
</feature>
<dbReference type="EMBL" id="NMVQ01000023">
    <property type="protein sequence ID" value="OYO21008.1"/>
    <property type="molecule type" value="Genomic_DNA"/>
</dbReference>
<protein>
    <submittedName>
        <fullName evidence="8">Competence protein ComEC</fullName>
    </submittedName>
</protein>
<dbReference type="AlphaFoldDB" id="A0A255GZF0"/>
<evidence type="ECO:0000256" key="3">
    <source>
        <dbReference type="ARBA" id="ARBA00022692"/>
    </source>
</evidence>
<proteinExistence type="predicted"/>
<evidence type="ECO:0000313" key="9">
    <source>
        <dbReference type="Proteomes" id="UP000216311"/>
    </source>
</evidence>
<feature type="transmembrane region" description="Helical" evidence="6">
    <location>
        <begin position="237"/>
        <end position="262"/>
    </location>
</feature>
<feature type="transmembrane region" description="Helical" evidence="6">
    <location>
        <begin position="455"/>
        <end position="480"/>
    </location>
</feature>
<gene>
    <name evidence="8" type="ORF">CGZ93_12470</name>
</gene>
<organism evidence="8 9">
    <name type="scientific">Enemella dayhoffiae</name>
    <dbReference type="NCBI Taxonomy" id="2016507"/>
    <lineage>
        <taxon>Bacteria</taxon>
        <taxon>Bacillati</taxon>
        <taxon>Actinomycetota</taxon>
        <taxon>Actinomycetes</taxon>
        <taxon>Propionibacteriales</taxon>
        <taxon>Propionibacteriaceae</taxon>
        <taxon>Enemella</taxon>
    </lineage>
</organism>
<dbReference type="PANTHER" id="PTHR30619:SF1">
    <property type="entry name" value="RECOMBINATION PROTEIN 2"/>
    <property type="match status" value="1"/>
</dbReference>
<evidence type="ECO:0000256" key="5">
    <source>
        <dbReference type="ARBA" id="ARBA00023136"/>
    </source>
</evidence>
<dbReference type="OrthoDB" id="7177610at2"/>
<feature type="transmembrane region" description="Helical" evidence="6">
    <location>
        <begin position="291"/>
        <end position="310"/>
    </location>
</feature>
<name>A0A255GZF0_9ACTN</name>
<feature type="transmembrane region" description="Helical" evidence="6">
    <location>
        <begin position="268"/>
        <end position="284"/>
    </location>
</feature>
<keyword evidence="5 6" id="KW-0472">Membrane</keyword>
<dbReference type="Pfam" id="PF03772">
    <property type="entry name" value="Competence"/>
    <property type="match status" value="1"/>
</dbReference>
<dbReference type="RefSeq" id="WP_094364468.1">
    <property type="nucleotide sequence ID" value="NZ_NMVQ01000023.1"/>
</dbReference>
<dbReference type="Proteomes" id="UP000216311">
    <property type="component" value="Unassembled WGS sequence"/>
</dbReference>
<dbReference type="SMART" id="SM00849">
    <property type="entry name" value="Lactamase_B"/>
    <property type="match status" value="1"/>
</dbReference>
<dbReference type="InterPro" id="IPR052159">
    <property type="entry name" value="Competence_DNA_uptake"/>
</dbReference>